<keyword evidence="2" id="KW-1185">Reference proteome</keyword>
<evidence type="ECO:0000313" key="2">
    <source>
        <dbReference type="Proteomes" id="UP001501319"/>
    </source>
</evidence>
<sequence length="54" mass="5885">MRSDTDLVDKVFNDLRWDLGVDNDAIAVSAEASTVPLHGIVGSLREMRAAKKSL</sequence>
<accession>A0ABN2F094</accession>
<dbReference type="EMBL" id="BAAANE010000003">
    <property type="protein sequence ID" value="GAA1624766.1"/>
    <property type="molecule type" value="Genomic_DNA"/>
</dbReference>
<comment type="caution">
    <text evidence="1">The sequence shown here is derived from an EMBL/GenBank/DDBJ whole genome shotgun (WGS) entry which is preliminary data.</text>
</comment>
<evidence type="ECO:0000313" key="1">
    <source>
        <dbReference type="EMBL" id="GAA1624766.1"/>
    </source>
</evidence>
<protein>
    <submittedName>
        <fullName evidence="1">Uncharacterized protein</fullName>
    </submittedName>
</protein>
<organism evidence="1 2">
    <name type="scientific">Kribbella alba</name>
    <dbReference type="NCBI Taxonomy" id="190197"/>
    <lineage>
        <taxon>Bacteria</taxon>
        <taxon>Bacillati</taxon>
        <taxon>Actinomycetota</taxon>
        <taxon>Actinomycetes</taxon>
        <taxon>Propionibacteriales</taxon>
        <taxon>Kribbellaceae</taxon>
        <taxon>Kribbella</taxon>
    </lineage>
</organism>
<proteinExistence type="predicted"/>
<name>A0ABN2F094_9ACTN</name>
<gene>
    <name evidence="1" type="ORF">GCM10009744_10430</name>
</gene>
<dbReference type="RefSeq" id="WP_344109330.1">
    <property type="nucleotide sequence ID" value="NZ_BAAANE010000003.1"/>
</dbReference>
<dbReference type="Proteomes" id="UP001501319">
    <property type="component" value="Unassembled WGS sequence"/>
</dbReference>
<reference evidence="1 2" key="1">
    <citation type="journal article" date="2019" name="Int. J. Syst. Evol. Microbiol.">
        <title>The Global Catalogue of Microorganisms (GCM) 10K type strain sequencing project: providing services to taxonomists for standard genome sequencing and annotation.</title>
        <authorList>
            <consortium name="The Broad Institute Genomics Platform"/>
            <consortium name="The Broad Institute Genome Sequencing Center for Infectious Disease"/>
            <person name="Wu L."/>
            <person name="Ma J."/>
        </authorList>
    </citation>
    <scope>NUCLEOTIDE SEQUENCE [LARGE SCALE GENOMIC DNA]</scope>
    <source>
        <strain evidence="1 2">JCM 14306</strain>
    </source>
</reference>